<dbReference type="Gene3D" id="2.60.40.1470">
    <property type="entry name" value="ApaG domain"/>
    <property type="match status" value="1"/>
</dbReference>
<accession>A0AAE0FCF1</accession>
<evidence type="ECO:0000313" key="2">
    <source>
        <dbReference type="Proteomes" id="UP001190700"/>
    </source>
</evidence>
<feature type="non-terminal residue" evidence="1">
    <location>
        <position position="1"/>
    </location>
</feature>
<organism evidence="1 2">
    <name type="scientific">Cymbomonas tetramitiformis</name>
    <dbReference type="NCBI Taxonomy" id="36881"/>
    <lineage>
        <taxon>Eukaryota</taxon>
        <taxon>Viridiplantae</taxon>
        <taxon>Chlorophyta</taxon>
        <taxon>Pyramimonadophyceae</taxon>
        <taxon>Pyramimonadales</taxon>
        <taxon>Pyramimonadaceae</taxon>
        <taxon>Cymbomonas</taxon>
    </lineage>
</organism>
<gene>
    <name evidence="1" type="ORF">CYMTET_33762</name>
</gene>
<dbReference type="SUPFAM" id="SSF110069">
    <property type="entry name" value="ApaG-like"/>
    <property type="match status" value="1"/>
</dbReference>
<dbReference type="InterPro" id="IPR036767">
    <property type="entry name" value="ApaG_sf"/>
</dbReference>
<dbReference type="Proteomes" id="UP001190700">
    <property type="component" value="Unassembled WGS sequence"/>
</dbReference>
<protein>
    <submittedName>
        <fullName evidence="1">F-box protein skip16</fullName>
    </submittedName>
</protein>
<evidence type="ECO:0000313" key="1">
    <source>
        <dbReference type="EMBL" id="KAK3257138.1"/>
    </source>
</evidence>
<proteinExistence type="predicted"/>
<comment type="caution">
    <text evidence="1">The sequence shown here is derived from an EMBL/GenBank/DDBJ whole genome shotgun (WGS) entry which is preliminary data.</text>
</comment>
<reference evidence="1 2" key="1">
    <citation type="journal article" date="2015" name="Genome Biol. Evol.">
        <title>Comparative Genomics of a Bacterivorous Green Alga Reveals Evolutionary Causalities and Consequences of Phago-Mixotrophic Mode of Nutrition.</title>
        <authorList>
            <person name="Burns J.A."/>
            <person name="Paasch A."/>
            <person name="Narechania A."/>
            <person name="Kim E."/>
        </authorList>
    </citation>
    <scope>NUCLEOTIDE SEQUENCE [LARGE SCALE GENOMIC DNA]</scope>
    <source>
        <strain evidence="1 2">PLY_AMNH</strain>
    </source>
</reference>
<dbReference type="EMBL" id="LGRX02020958">
    <property type="protein sequence ID" value="KAK3257138.1"/>
    <property type="molecule type" value="Genomic_DNA"/>
</dbReference>
<name>A0AAE0FCF1_9CHLO</name>
<sequence length="134" mass="14203">CGSLDPEDPKLTACILLYPNHGPESSSAVTRGVQCDVGVLFIPTVSPELLRTVSPLNYFSYSVKFSLLGEAEQRARIPGGSLEHPMSSTQLLARHWVVRDGSGSEDEVLPSGRHHAGLSCASVCSQRSAGPSAI</sequence>
<dbReference type="AlphaFoldDB" id="A0AAE0FCF1"/>
<keyword evidence="2" id="KW-1185">Reference proteome</keyword>